<name>A0A7H4N0C1_9ENTR</name>
<sequence length="71" mass="7958">MKLDAAILSDDYVLQSYGGFFTGAFVGLAAVDYSGYGARAEFYHFDYQELGDTLIARDAYSWEASELRVIR</sequence>
<dbReference type="EMBL" id="UGMS01000001">
    <property type="protein sequence ID" value="STV72637.1"/>
    <property type="molecule type" value="Genomic_DNA"/>
</dbReference>
<keyword evidence="1" id="KW-1133">Transmembrane helix</keyword>
<protein>
    <submittedName>
        <fullName evidence="3">Beta-xylosidase</fullName>
        <ecNumber evidence="3">3.2.1.37</ecNumber>
    </submittedName>
</protein>
<evidence type="ECO:0000313" key="3">
    <source>
        <dbReference type="EMBL" id="STV72637.1"/>
    </source>
</evidence>
<dbReference type="Pfam" id="PF17851">
    <property type="entry name" value="GH43_C2"/>
    <property type="match status" value="1"/>
</dbReference>
<accession>A0A7H4N0C1</accession>
<feature type="transmembrane region" description="Helical" evidence="1">
    <location>
        <begin position="12"/>
        <end position="31"/>
    </location>
</feature>
<evidence type="ECO:0000256" key="1">
    <source>
        <dbReference type="SAM" id="Phobius"/>
    </source>
</evidence>
<dbReference type="Gene3D" id="2.60.120.200">
    <property type="match status" value="1"/>
</dbReference>
<keyword evidence="3" id="KW-0326">Glycosidase</keyword>
<proteinExistence type="predicted"/>
<comment type="caution">
    <text evidence="3">The sequence shown here is derived from an EMBL/GenBank/DDBJ whole genome shotgun (WGS) entry which is preliminary data.</text>
</comment>
<keyword evidence="1" id="KW-0812">Transmembrane</keyword>
<reference evidence="3 4" key="1">
    <citation type="submission" date="2018-06" db="EMBL/GenBank/DDBJ databases">
        <authorList>
            <consortium name="Pathogen Informatics"/>
            <person name="Doyle S."/>
        </authorList>
    </citation>
    <scope>NUCLEOTIDE SEQUENCE [LARGE SCALE GENOMIC DNA]</scope>
    <source>
        <strain evidence="3 4">NCTC11685</strain>
    </source>
</reference>
<dbReference type="AlphaFoldDB" id="A0A7H4N0C1"/>
<feature type="domain" description="Beta-xylosidase C-terminal Concanavalin A-like" evidence="2">
    <location>
        <begin position="2"/>
        <end position="48"/>
    </location>
</feature>
<organism evidence="3 4">
    <name type="scientific">Klebsiella michiganensis</name>
    <dbReference type="NCBI Taxonomy" id="1134687"/>
    <lineage>
        <taxon>Bacteria</taxon>
        <taxon>Pseudomonadati</taxon>
        <taxon>Pseudomonadota</taxon>
        <taxon>Gammaproteobacteria</taxon>
        <taxon>Enterobacterales</taxon>
        <taxon>Enterobacteriaceae</taxon>
        <taxon>Klebsiella/Raoultella group</taxon>
        <taxon>Klebsiella</taxon>
    </lineage>
</organism>
<evidence type="ECO:0000313" key="4">
    <source>
        <dbReference type="Proteomes" id="UP000254863"/>
    </source>
</evidence>
<dbReference type="EC" id="3.2.1.37" evidence="3"/>
<keyword evidence="1" id="KW-0472">Membrane</keyword>
<gene>
    <name evidence="3" type="primary">xynB_3</name>
    <name evidence="3" type="ORF">NCTC11685_00687</name>
</gene>
<dbReference type="GO" id="GO:0009044">
    <property type="term" value="F:xylan 1,4-beta-xylosidase activity"/>
    <property type="evidence" value="ECO:0007669"/>
    <property type="project" value="UniProtKB-EC"/>
</dbReference>
<keyword evidence="3" id="KW-0378">Hydrolase</keyword>
<dbReference type="Proteomes" id="UP000254863">
    <property type="component" value="Unassembled WGS sequence"/>
</dbReference>
<dbReference type="SUPFAM" id="SSF49899">
    <property type="entry name" value="Concanavalin A-like lectins/glucanases"/>
    <property type="match status" value="1"/>
</dbReference>
<evidence type="ECO:0000259" key="2">
    <source>
        <dbReference type="Pfam" id="PF17851"/>
    </source>
</evidence>
<dbReference type="InterPro" id="IPR013320">
    <property type="entry name" value="ConA-like_dom_sf"/>
</dbReference>
<dbReference type="InterPro" id="IPR041542">
    <property type="entry name" value="GH43_C2"/>
</dbReference>